<accession>A0ACB7VXU7</accession>
<dbReference type="EMBL" id="CM037016">
    <property type="protein sequence ID" value="KAH7679504.1"/>
    <property type="molecule type" value="Genomic_DNA"/>
</dbReference>
<organism evidence="1 2">
    <name type="scientific">Dioscorea alata</name>
    <name type="common">Purple yam</name>
    <dbReference type="NCBI Taxonomy" id="55571"/>
    <lineage>
        <taxon>Eukaryota</taxon>
        <taxon>Viridiplantae</taxon>
        <taxon>Streptophyta</taxon>
        <taxon>Embryophyta</taxon>
        <taxon>Tracheophyta</taxon>
        <taxon>Spermatophyta</taxon>
        <taxon>Magnoliopsida</taxon>
        <taxon>Liliopsida</taxon>
        <taxon>Dioscoreales</taxon>
        <taxon>Dioscoreaceae</taxon>
        <taxon>Dioscorea</taxon>
    </lineage>
</organism>
<reference evidence="2" key="1">
    <citation type="journal article" date="2022" name="Nat. Commun.">
        <title>Chromosome evolution and the genetic basis of agronomically important traits in greater yam.</title>
        <authorList>
            <person name="Bredeson J.V."/>
            <person name="Lyons J.B."/>
            <person name="Oniyinde I.O."/>
            <person name="Okereke N.R."/>
            <person name="Kolade O."/>
            <person name="Nnabue I."/>
            <person name="Nwadili C.O."/>
            <person name="Hribova E."/>
            <person name="Parker M."/>
            <person name="Nwogha J."/>
            <person name="Shu S."/>
            <person name="Carlson J."/>
            <person name="Kariba R."/>
            <person name="Muthemba S."/>
            <person name="Knop K."/>
            <person name="Barton G.J."/>
            <person name="Sherwood A.V."/>
            <person name="Lopez-Montes A."/>
            <person name="Asiedu R."/>
            <person name="Jamnadass R."/>
            <person name="Muchugi A."/>
            <person name="Goodstein D."/>
            <person name="Egesi C.N."/>
            <person name="Featherston J."/>
            <person name="Asfaw A."/>
            <person name="Simpson G.G."/>
            <person name="Dolezel J."/>
            <person name="Hendre P.S."/>
            <person name="Van Deynze A."/>
            <person name="Kumar P.L."/>
            <person name="Obidiegwu J.E."/>
            <person name="Bhattacharjee R."/>
            <person name="Rokhsar D.S."/>
        </authorList>
    </citation>
    <scope>NUCLEOTIDE SEQUENCE [LARGE SCALE GENOMIC DNA]</scope>
    <source>
        <strain evidence="2">cv. TDa95/00328</strain>
    </source>
</reference>
<keyword evidence="2" id="KW-1185">Reference proteome</keyword>
<dbReference type="Proteomes" id="UP000827976">
    <property type="component" value="Chromosome 6"/>
</dbReference>
<evidence type="ECO:0000313" key="2">
    <source>
        <dbReference type="Proteomes" id="UP000827976"/>
    </source>
</evidence>
<sequence>MWFHFVLQSGPDERSIPGNTIALQADMLYSGLTTFGTAFCVKISMFSDAASSMLTFFAFMRKFAHNNLIYLLKLICIYFLNLLEHITFIDTPGVLPGEKQQTQCSYDFTGATSRFAAKCDLILLLFDPHKLGIGEMSSNMLLDLFVEMMIKSLLFLIRQTKLTLSS</sequence>
<proteinExistence type="predicted"/>
<name>A0ACB7VXU7_DIOAL</name>
<keyword evidence="1" id="KW-0378">Hydrolase</keyword>
<protein>
    <submittedName>
        <fullName evidence="1">P-loop containing nucleoside triphosphate hydrolase protein</fullName>
    </submittedName>
</protein>
<gene>
    <name evidence="1" type="ORF">IHE45_06G063100</name>
</gene>
<comment type="caution">
    <text evidence="1">The sequence shown here is derived from an EMBL/GenBank/DDBJ whole genome shotgun (WGS) entry which is preliminary data.</text>
</comment>
<evidence type="ECO:0000313" key="1">
    <source>
        <dbReference type="EMBL" id="KAH7679504.1"/>
    </source>
</evidence>